<evidence type="ECO:0000256" key="1">
    <source>
        <dbReference type="SAM" id="MobiDB-lite"/>
    </source>
</evidence>
<reference evidence="2 3" key="1">
    <citation type="submission" date="2015-09" db="EMBL/GenBank/DDBJ databases">
        <title>Draft genome of the parasitic nematode Teladorsagia circumcincta isolate WARC Sus (inbred).</title>
        <authorList>
            <person name="Mitreva M."/>
        </authorList>
    </citation>
    <scope>NUCLEOTIDE SEQUENCE [LARGE SCALE GENOMIC DNA]</scope>
    <source>
        <strain evidence="2 3">S</strain>
    </source>
</reference>
<dbReference type="GO" id="GO:0008582">
    <property type="term" value="P:regulation of synaptic assembly at neuromuscular junction"/>
    <property type="evidence" value="ECO:0007669"/>
    <property type="project" value="TreeGrafter"/>
</dbReference>
<proteinExistence type="predicted"/>
<protein>
    <submittedName>
        <fullName evidence="2">Uncharacterized protein</fullName>
    </submittedName>
</protein>
<dbReference type="GO" id="GO:0061630">
    <property type="term" value="F:ubiquitin protein ligase activity"/>
    <property type="evidence" value="ECO:0007669"/>
    <property type="project" value="TreeGrafter"/>
</dbReference>
<keyword evidence="3" id="KW-1185">Reference proteome</keyword>
<dbReference type="OrthoDB" id="636773at2759"/>
<feature type="region of interest" description="Disordered" evidence="1">
    <location>
        <begin position="124"/>
        <end position="144"/>
    </location>
</feature>
<dbReference type="GO" id="GO:0007411">
    <property type="term" value="P:axon guidance"/>
    <property type="evidence" value="ECO:0007669"/>
    <property type="project" value="TreeGrafter"/>
</dbReference>
<name>A0A2G9V275_TELCI</name>
<dbReference type="GO" id="GO:0005886">
    <property type="term" value="C:plasma membrane"/>
    <property type="evidence" value="ECO:0007669"/>
    <property type="project" value="TreeGrafter"/>
</dbReference>
<dbReference type="PANTHER" id="PTHR45943:SF1">
    <property type="entry name" value="E3 UBIQUITIN-PROTEIN LIGASE MYCBP2"/>
    <property type="match status" value="1"/>
</dbReference>
<accession>A0A2G9V275</accession>
<dbReference type="AlphaFoldDB" id="A0A2G9V275"/>
<dbReference type="PANTHER" id="PTHR45943">
    <property type="entry name" value="E3 UBIQUITIN-PROTEIN LIGASE MYCBP2"/>
    <property type="match status" value="1"/>
</dbReference>
<evidence type="ECO:0000313" key="3">
    <source>
        <dbReference type="Proteomes" id="UP000230423"/>
    </source>
</evidence>
<evidence type="ECO:0000313" key="2">
    <source>
        <dbReference type="EMBL" id="PIO76476.1"/>
    </source>
</evidence>
<dbReference type="Proteomes" id="UP000230423">
    <property type="component" value="Unassembled WGS sequence"/>
</dbReference>
<gene>
    <name evidence="2" type="ORF">TELCIR_01446</name>
</gene>
<organism evidence="2 3">
    <name type="scientific">Teladorsagia circumcincta</name>
    <name type="common">Brown stomach worm</name>
    <name type="synonym">Ostertagia circumcincta</name>
    <dbReference type="NCBI Taxonomy" id="45464"/>
    <lineage>
        <taxon>Eukaryota</taxon>
        <taxon>Metazoa</taxon>
        <taxon>Ecdysozoa</taxon>
        <taxon>Nematoda</taxon>
        <taxon>Chromadorea</taxon>
        <taxon>Rhabditida</taxon>
        <taxon>Rhabditina</taxon>
        <taxon>Rhabditomorpha</taxon>
        <taxon>Strongyloidea</taxon>
        <taxon>Trichostrongylidae</taxon>
        <taxon>Teladorsagia</taxon>
    </lineage>
</organism>
<sequence>MVTGKGGNIAYIEKVENEDGKWLRLTDETAVLYGHGNVSGQVWCLAYHQHLRRELIPIASDMVDRLPTYVLDASQRIQLYSRPSPDALIDGAWIEGRTELEGSGWVSNQHGVWNSIGRSAVQSQSLSINGNEEEERSPPARHQG</sequence>
<dbReference type="GO" id="GO:0005634">
    <property type="term" value="C:nucleus"/>
    <property type="evidence" value="ECO:0007669"/>
    <property type="project" value="TreeGrafter"/>
</dbReference>
<dbReference type="EMBL" id="KZ345049">
    <property type="protein sequence ID" value="PIO76476.1"/>
    <property type="molecule type" value="Genomic_DNA"/>
</dbReference>